<dbReference type="Gene3D" id="1.20.1250.20">
    <property type="entry name" value="MFS general substrate transporter like domains"/>
    <property type="match status" value="1"/>
</dbReference>
<feature type="transmembrane region" description="Helical" evidence="8">
    <location>
        <begin position="182"/>
        <end position="205"/>
    </location>
</feature>
<dbReference type="GO" id="GO:0022857">
    <property type="term" value="F:transmembrane transporter activity"/>
    <property type="evidence" value="ECO:0007669"/>
    <property type="project" value="InterPro"/>
</dbReference>
<evidence type="ECO:0000256" key="4">
    <source>
        <dbReference type="ARBA" id="ARBA00022475"/>
    </source>
</evidence>
<accession>A0A840DKV6</accession>
<keyword evidence="11" id="KW-1185">Reference proteome</keyword>
<keyword evidence="3" id="KW-0813">Transport</keyword>
<organism evidence="10 11">
    <name type="scientific">Anoxybacteroides voinovskiense</name>
    <dbReference type="NCBI Taxonomy" id="230470"/>
    <lineage>
        <taxon>Bacteria</taxon>
        <taxon>Bacillati</taxon>
        <taxon>Bacillota</taxon>
        <taxon>Bacilli</taxon>
        <taxon>Bacillales</taxon>
        <taxon>Anoxybacillaceae</taxon>
        <taxon>Anoxybacteroides</taxon>
    </lineage>
</organism>
<dbReference type="EMBL" id="JACIDE010000009">
    <property type="protein sequence ID" value="MBB4073901.1"/>
    <property type="molecule type" value="Genomic_DNA"/>
</dbReference>
<feature type="transmembrane region" description="Helical" evidence="8">
    <location>
        <begin position="244"/>
        <end position="264"/>
    </location>
</feature>
<dbReference type="RefSeq" id="WP_183184223.1">
    <property type="nucleotide sequence ID" value="NZ_BMNP01000008.1"/>
</dbReference>
<dbReference type="NCBIfam" id="TIGR00711">
    <property type="entry name" value="efflux_EmrB"/>
    <property type="match status" value="1"/>
</dbReference>
<protein>
    <submittedName>
        <fullName evidence="10">EmrB/QacA subfamily drug resistance transporter</fullName>
    </submittedName>
</protein>
<feature type="transmembrane region" description="Helical" evidence="8">
    <location>
        <begin position="406"/>
        <end position="431"/>
    </location>
</feature>
<dbReference type="PANTHER" id="PTHR42718">
    <property type="entry name" value="MAJOR FACILITATOR SUPERFAMILY MULTIDRUG TRANSPORTER MFSC"/>
    <property type="match status" value="1"/>
</dbReference>
<feature type="transmembrane region" description="Helical" evidence="8">
    <location>
        <begin position="125"/>
        <end position="148"/>
    </location>
</feature>
<dbReference type="InterPro" id="IPR036259">
    <property type="entry name" value="MFS_trans_sf"/>
</dbReference>
<comment type="similarity">
    <text evidence="2">Belongs to the major facilitator superfamily. EmrB family.</text>
</comment>
<reference evidence="10 11" key="1">
    <citation type="submission" date="2020-08" db="EMBL/GenBank/DDBJ databases">
        <title>Genomic Encyclopedia of Type Strains, Phase IV (KMG-IV): sequencing the most valuable type-strain genomes for metagenomic binning, comparative biology and taxonomic classification.</title>
        <authorList>
            <person name="Goeker M."/>
        </authorList>
    </citation>
    <scope>NUCLEOTIDE SEQUENCE [LARGE SCALE GENOMIC DNA]</scope>
    <source>
        <strain evidence="10 11">DSM 17075</strain>
    </source>
</reference>
<keyword evidence="4" id="KW-1003">Cell membrane</keyword>
<evidence type="ECO:0000256" key="8">
    <source>
        <dbReference type="SAM" id="Phobius"/>
    </source>
</evidence>
<evidence type="ECO:0000256" key="2">
    <source>
        <dbReference type="ARBA" id="ARBA00008537"/>
    </source>
</evidence>
<keyword evidence="7 8" id="KW-0472">Membrane</keyword>
<evidence type="ECO:0000256" key="5">
    <source>
        <dbReference type="ARBA" id="ARBA00022692"/>
    </source>
</evidence>
<evidence type="ECO:0000256" key="3">
    <source>
        <dbReference type="ARBA" id="ARBA00022448"/>
    </source>
</evidence>
<evidence type="ECO:0000256" key="1">
    <source>
        <dbReference type="ARBA" id="ARBA00004651"/>
    </source>
</evidence>
<evidence type="ECO:0000256" key="6">
    <source>
        <dbReference type="ARBA" id="ARBA00022989"/>
    </source>
</evidence>
<dbReference type="PANTHER" id="PTHR42718:SF9">
    <property type="entry name" value="MAJOR FACILITATOR SUPERFAMILY MULTIDRUG TRANSPORTER MFSC"/>
    <property type="match status" value="1"/>
</dbReference>
<evidence type="ECO:0000259" key="9">
    <source>
        <dbReference type="PROSITE" id="PS50850"/>
    </source>
</evidence>
<feature type="transmembrane region" description="Helical" evidence="8">
    <location>
        <begin position="276"/>
        <end position="295"/>
    </location>
</feature>
<dbReference type="Proteomes" id="UP000559598">
    <property type="component" value="Unassembled WGS sequence"/>
</dbReference>
<dbReference type="GO" id="GO:0005886">
    <property type="term" value="C:plasma membrane"/>
    <property type="evidence" value="ECO:0007669"/>
    <property type="project" value="UniProtKB-SubCell"/>
</dbReference>
<comment type="subcellular location">
    <subcellularLocation>
        <location evidence="1">Cell membrane</location>
        <topology evidence="1">Multi-pass membrane protein</topology>
    </subcellularLocation>
</comment>
<evidence type="ECO:0000313" key="11">
    <source>
        <dbReference type="Proteomes" id="UP000559598"/>
    </source>
</evidence>
<evidence type="ECO:0000313" key="10">
    <source>
        <dbReference type="EMBL" id="MBB4073901.1"/>
    </source>
</evidence>
<keyword evidence="6 8" id="KW-1133">Transmembrane helix</keyword>
<name>A0A840DKV6_9BACL</name>
<feature type="transmembrane region" description="Helical" evidence="8">
    <location>
        <begin position="211"/>
        <end position="232"/>
    </location>
</feature>
<feature type="transmembrane region" description="Helical" evidence="8">
    <location>
        <begin position="59"/>
        <end position="77"/>
    </location>
</feature>
<feature type="transmembrane region" description="Helical" evidence="8">
    <location>
        <begin position="521"/>
        <end position="539"/>
    </location>
</feature>
<feature type="transmembrane region" description="Helical" evidence="8">
    <location>
        <begin position="97"/>
        <end position="118"/>
    </location>
</feature>
<dbReference type="Pfam" id="PF07690">
    <property type="entry name" value="MFS_1"/>
    <property type="match status" value="1"/>
</dbReference>
<dbReference type="SUPFAM" id="SSF103473">
    <property type="entry name" value="MFS general substrate transporter"/>
    <property type="match status" value="1"/>
</dbReference>
<dbReference type="InterPro" id="IPR020846">
    <property type="entry name" value="MFS_dom"/>
</dbReference>
<keyword evidence="5 8" id="KW-0812">Transmembrane</keyword>
<feature type="transmembrane region" description="Helical" evidence="8">
    <location>
        <begin position="154"/>
        <end position="175"/>
    </location>
</feature>
<sequence>MSTFFTGYIFFSLLVLGLFNYMLRKKKQKDVQEEEQVAEKEMTPQAVGEMALGASRAKVVATIMLGAFVAILNQTLINVALPHMMGDFNVETSTIQWLVTGYMLVNGVLIPVSPFLIAKFPTKKLFLSGMTFFAVGALICSFAPSFAVILTGRLIQAVGAGIIMQLMMVVMLTIFPPEKRGVAMGTVGIAMMFAPAIGPTLSGWLVEHYSWRLLFDIVLPIAIIDIVLAFLWLKNTPKTTNPTFDVRGAVYSTLGFGGVLYGFSEAGSNGWGSTEVAISIVIGVFFLILFTWRCFTAEHPILNLRVFKYSVFTLTTIIGCVLNMALFAAMVLLPVYLQNIRGFTPLDSGLLLLPGAIVMAIMSPISGMIFDRIGVRALAIVGLIITVVTTWEFSQLTLDTPYRHILWLYIFRMLGMSMLSMTIMTAGLNVLPRHLYSHGTATANTLRQVASSLGTAFLVTVMSNRAKFHAENYRNELTSDNPMAVEVVSQLKRLIPSDEAVTQLLYGLVQQRSAVEGINDAFIVATALALLALILSFFLKGKKKESVQES</sequence>
<feature type="transmembrane region" description="Helical" evidence="8">
    <location>
        <begin position="6"/>
        <end position="23"/>
    </location>
</feature>
<dbReference type="InterPro" id="IPR011701">
    <property type="entry name" value="MFS"/>
</dbReference>
<feature type="transmembrane region" description="Helical" evidence="8">
    <location>
        <begin position="307"/>
        <end position="337"/>
    </location>
</feature>
<dbReference type="AlphaFoldDB" id="A0A840DKV6"/>
<dbReference type="PRINTS" id="PR01036">
    <property type="entry name" value="TCRTETB"/>
</dbReference>
<dbReference type="Gene3D" id="1.20.1720.10">
    <property type="entry name" value="Multidrug resistance protein D"/>
    <property type="match status" value="1"/>
</dbReference>
<proteinExistence type="inferred from homology"/>
<gene>
    <name evidence="10" type="ORF">GGR02_001664</name>
</gene>
<feature type="domain" description="Major facilitator superfamily (MFS) profile" evidence="9">
    <location>
        <begin position="59"/>
        <end position="544"/>
    </location>
</feature>
<feature type="transmembrane region" description="Helical" evidence="8">
    <location>
        <begin position="349"/>
        <end position="370"/>
    </location>
</feature>
<feature type="transmembrane region" description="Helical" evidence="8">
    <location>
        <begin position="377"/>
        <end position="394"/>
    </location>
</feature>
<dbReference type="PROSITE" id="PS50850">
    <property type="entry name" value="MFS"/>
    <property type="match status" value="1"/>
</dbReference>
<comment type="caution">
    <text evidence="10">The sequence shown here is derived from an EMBL/GenBank/DDBJ whole genome shotgun (WGS) entry which is preliminary data.</text>
</comment>
<dbReference type="InterPro" id="IPR004638">
    <property type="entry name" value="EmrB-like"/>
</dbReference>
<dbReference type="CDD" id="cd17503">
    <property type="entry name" value="MFS_LmrB_MDR_like"/>
    <property type="match status" value="1"/>
</dbReference>
<evidence type="ECO:0000256" key="7">
    <source>
        <dbReference type="ARBA" id="ARBA00023136"/>
    </source>
</evidence>